<dbReference type="STRING" id="1081102.A0A167WYV8"/>
<feature type="compositionally biased region" description="Low complexity" evidence="3">
    <location>
        <begin position="339"/>
        <end position="355"/>
    </location>
</feature>
<protein>
    <submittedName>
        <fullName evidence="6">Co-chaperone Hsc20</fullName>
    </submittedName>
</protein>
<feature type="region of interest" description="Disordered" evidence="3">
    <location>
        <begin position="877"/>
        <end position="962"/>
    </location>
</feature>
<feature type="region of interest" description="Disordered" evidence="3">
    <location>
        <begin position="599"/>
        <end position="656"/>
    </location>
</feature>
<reference evidence="6 7" key="1">
    <citation type="journal article" date="2016" name="Genome Biol. Evol.">
        <title>Divergent and convergent evolution of fungal pathogenicity.</title>
        <authorList>
            <person name="Shang Y."/>
            <person name="Xiao G."/>
            <person name="Zheng P."/>
            <person name="Cen K."/>
            <person name="Zhan S."/>
            <person name="Wang C."/>
        </authorList>
    </citation>
    <scope>NUCLEOTIDE SEQUENCE [LARGE SCALE GENOMIC DNA]</scope>
    <source>
        <strain evidence="6 7">RCEF 264</strain>
    </source>
</reference>
<keyword evidence="7" id="KW-1185">Reference proteome</keyword>
<dbReference type="GO" id="GO:0044571">
    <property type="term" value="P:[2Fe-2S] cluster assembly"/>
    <property type="evidence" value="ECO:0007669"/>
    <property type="project" value="InterPro"/>
</dbReference>
<dbReference type="InterPro" id="IPR036869">
    <property type="entry name" value="J_dom_sf"/>
</dbReference>
<dbReference type="GO" id="GO:0051087">
    <property type="term" value="F:protein-folding chaperone binding"/>
    <property type="evidence" value="ECO:0007669"/>
    <property type="project" value="InterPro"/>
</dbReference>
<feature type="compositionally biased region" description="Polar residues" evidence="3">
    <location>
        <begin position="613"/>
        <end position="624"/>
    </location>
</feature>
<organism evidence="6 7">
    <name type="scientific">Niveomyces insectorum RCEF 264</name>
    <dbReference type="NCBI Taxonomy" id="1081102"/>
    <lineage>
        <taxon>Eukaryota</taxon>
        <taxon>Fungi</taxon>
        <taxon>Dikarya</taxon>
        <taxon>Ascomycota</taxon>
        <taxon>Pezizomycotina</taxon>
        <taxon>Sordariomycetes</taxon>
        <taxon>Hypocreomycetidae</taxon>
        <taxon>Hypocreales</taxon>
        <taxon>Cordycipitaceae</taxon>
        <taxon>Niveomyces</taxon>
    </lineage>
</organism>
<dbReference type="GO" id="GO:0001671">
    <property type="term" value="F:ATPase activator activity"/>
    <property type="evidence" value="ECO:0007669"/>
    <property type="project" value="InterPro"/>
</dbReference>
<dbReference type="GO" id="GO:0051259">
    <property type="term" value="P:protein complex oligomerization"/>
    <property type="evidence" value="ECO:0007669"/>
    <property type="project" value="InterPro"/>
</dbReference>
<dbReference type="SUPFAM" id="SSF52047">
    <property type="entry name" value="RNI-like"/>
    <property type="match status" value="1"/>
</dbReference>
<feature type="compositionally biased region" description="Low complexity" evidence="3">
    <location>
        <begin position="1277"/>
        <end position="1289"/>
    </location>
</feature>
<evidence type="ECO:0000256" key="3">
    <source>
        <dbReference type="SAM" id="MobiDB-lite"/>
    </source>
</evidence>
<comment type="similarity">
    <text evidence="1">Belongs to the HscB family.</text>
</comment>
<evidence type="ECO:0000256" key="1">
    <source>
        <dbReference type="ARBA" id="ARBA00010476"/>
    </source>
</evidence>
<proteinExistence type="inferred from homology"/>
<accession>A0A167WYV8</accession>
<feature type="region of interest" description="Disordered" evidence="3">
    <location>
        <begin position="1276"/>
        <end position="1310"/>
    </location>
</feature>
<feature type="compositionally biased region" description="Low complexity" evidence="3">
    <location>
        <begin position="637"/>
        <end position="656"/>
    </location>
</feature>
<keyword evidence="2" id="KW-0143">Chaperone</keyword>
<dbReference type="Gene3D" id="1.10.287.110">
    <property type="entry name" value="DnaJ domain"/>
    <property type="match status" value="1"/>
</dbReference>
<dbReference type="NCBIfam" id="TIGR00714">
    <property type="entry name" value="hscB"/>
    <property type="match status" value="1"/>
</dbReference>
<feature type="domain" description="Co-chaperone HscB C-terminal oligomerisation" evidence="5">
    <location>
        <begin position="1366"/>
        <end position="1436"/>
    </location>
</feature>
<dbReference type="GO" id="GO:0005739">
    <property type="term" value="C:mitochondrion"/>
    <property type="evidence" value="ECO:0007669"/>
    <property type="project" value="TreeGrafter"/>
</dbReference>
<feature type="region of interest" description="Disordered" evidence="3">
    <location>
        <begin position="253"/>
        <end position="399"/>
    </location>
</feature>
<gene>
    <name evidence="6" type="ORF">SPI_02981</name>
</gene>
<dbReference type="EMBL" id="AZHD01000004">
    <property type="protein sequence ID" value="OAA64334.1"/>
    <property type="molecule type" value="Genomic_DNA"/>
</dbReference>
<feature type="compositionally biased region" description="Basic and acidic residues" evidence="3">
    <location>
        <begin position="1299"/>
        <end position="1309"/>
    </location>
</feature>
<feature type="compositionally biased region" description="Low complexity" evidence="3">
    <location>
        <begin position="297"/>
        <end position="315"/>
    </location>
</feature>
<dbReference type="PANTHER" id="PTHR14021">
    <property type="entry name" value="IRON-SULFUR CLUSTER CO-CHAPERONE PROTEIN HSCB"/>
    <property type="match status" value="1"/>
</dbReference>
<dbReference type="Pfam" id="PF07743">
    <property type="entry name" value="HSCB_C"/>
    <property type="match status" value="1"/>
</dbReference>
<feature type="region of interest" description="Disordered" evidence="3">
    <location>
        <begin position="144"/>
        <end position="207"/>
    </location>
</feature>
<sequence length="1449" mass="158282">MKGVFCVPRRELILSASLLSSCLSSALTATHRHERPKNVPADVDAPSPPVGIDAARVGIDITGITLSVGGPTRPFVRVRDAYHRHRTTAIPGQNANDGCRRHPQKRCDGAEAAPLLADRVVVVVAAACFPAICHAGHRAGFLEPPPHRYSGPPRPARLPQPPPPPPKRSLHISSPEDMNNPAVVSPTPGVLDSLPPPYNNTNRRRQPARLSLVETYAPQATDGRVQQSTEDFVRRTDRAMARETAAKAQYQQQYNQRRQQLQQQQRQQEQDAKTAATAGAKATVYPTLQQKPRRPSSESPVSVSSSSTSSSSSSTAGGWAARSRNSSFDVPMRSPSWGSQTSQSSQATRTTQRTSIGSMVAEGRPPKPAISYAQAQEQARAQARAQAQAQAQANPDVRVQNQWQRQWQRPALLKTQRKKAAPGEVFAALPGEVLELILDELKRIHLAEGSSSCATCWMRDACSMAVTARKMLKYARVALYEAVQLVGADAAQQRKKLKPLQYGTRLVLLRRTLRSNPQIAAIVRSLKVPTLPTACALPADYDSLIASVVMACPNLERVVGYSPAYSHTTFSRYFHALSTRSRLKEINWLIESVAPPHEQKAQQIRTHSRARSRSMSLSGNQRSIAQMMRPLSPPLSPKQQQQQQQPMPTPLSTELTSPLPLERQQSVNFLGHHVNWQYLTSMTVHCKPGATLSPDTLLVDAFMYLPALQNLYLSHLPRTAFDDNALVALPPLKKLALVHLPGITSDGLSRFATRGINRSSLVSLTLVHVQLDALQAVARMLSKLAALTTFSLVQKYPPTLTPGEVIWLFPYLASASLQHLHWDLPTYVDRANAADMVLARSIAAGGFPQLRRLRAPADPEGLFQALCRPLERVDLPGDRSKQFGSRGFDNNNNNPSHQHKHSRSSSSSSSSIIFPPSFGHAHSRNSSNASNLFSHKSSGSSPPPSADMTRPPLPQNPQQYAPPEHTHLHAARMAAQARLDKARGVPQFFVNVINEDGLLAEKYGMAGFVGTIQSQIAYHLVPDPGATDASGGLVDMDTFLADGGERLSSEGKESAFGSSDRAANRREDGCVGRWNANWDVPQKKDKERWWHTERGRWKARGHDATTQPPRAACSTKIMHPSATTVLGRRLLCAACAREARRTLAVSTRAGDSSRRTFPAPLRLVRSLSSAARTPTSAPARQSPSQPQLRAQPRSQQQQQQQQQQQASSGTPSPSTAAPAGRLPFYALFPKTLPQGPPPHGPFDINLRALRTEFLRLQAAAHPDFHHHASGAVDDEAAAAAAVAATTTTPTPTPTPAPADDNHRAPERRHSAARARAEALSAGINEAYKTLASPLLRAQYLLQQRFGIDLAGDEATTLWGAGDGQNDTELLMAVLDVREAIERAEAEDDLAPIRADNDERMRASEAALAQAFAADDPAAARREAVRLRYWVNIDDALRNWERGKDIVLEH</sequence>
<keyword evidence="4" id="KW-0732">Signal</keyword>
<dbReference type="InterPro" id="IPR009073">
    <property type="entry name" value="HscB_oligo_C"/>
</dbReference>
<dbReference type="InterPro" id="IPR004640">
    <property type="entry name" value="HscB"/>
</dbReference>
<evidence type="ECO:0000256" key="2">
    <source>
        <dbReference type="ARBA" id="ARBA00023186"/>
    </source>
</evidence>
<dbReference type="Proteomes" id="UP000076874">
    <property type="component" value="Unassembled WGS sequence"/>
</dbReference>
<feature type="region of interest" description="Disordered" evidence="3">
    <location>
        <begin position="1168"/>
        <end position="1220"/>
    </location>
</feature>
<feature type="compositionally biased region" description="Pro residues" evidence="3">
    <location>
        <begin position="941"/>
        <end position="955"/>
    </location>
</feature>
<feature type="compositionally biased region" description="Pro residues" evidence="3">
    <location>
        <begin position="152"/>
        <end position="167"/>
    </location>
</feature>
<dbReference type="PROSITE" id="PS51257">
    <property type="entry name" value="PROKAR_LIPOPROTEIN"/>
    <property type="match status" value="1"/>
</dbReference>
<dbReference type="Gene3D" id="1.20.1280.20">
    <property type="entry name" value="HscB, C-terminal domain"/>
    <property type="match status" value="1"/>
</dbReference>
<evidence type="ECO:0000313" key="7">
    <source>
        <dbReference type="Proteomes" id="UP000076874"/>
    </source>
</evidence>
<feature type="chain" id="PRO_5007894140" evidence="4">
    <location>
        <begin position="29"/>
        <end position="1449"/>
    </location>
</feature>
<feature type="compositionally biased region" description="Low complexity" evidence="3">
    <location>
        <begin position="373"/>
        <end position="399"/>
    </location>
</feature>
<evidence type="ECO:0000313" key="6">
    <source>
        <dbReference type="EMBL" id="OAA64334.1"/>
    </source>
</evidence>
<comment type="caution">
    <text evidence="6">The sequence shown here is derived from an EMBL/GenBank/DDBJ whole genome shotgun (WGS) entry which is preliminary data.</text>
</comment>
<dbReference type="InterPro" id="IPR036386">
    <property type="entry name" value="HscB_C_sf"/>
</dbReference>
<dbReference type="OrthoDB" id="3210378at2759"/>
<dbReference type="SUPFAM" id="SSF47144">
    <property type="entry name" value="HSC20 (HSCB), C-terminal oligomerisation domain"/>
    <property type="match status" value="1"/>
</dbReference>
<evidence type="ECO:0000259" key="5">
    <source>
        <dbReference type="Pfam" id="PF07743"/>
    </source>
</evidence>
<feature type="compositionally biased region" description="Low complexity" evidence="3">
    <location>
        <begin position="904"/>
        <end position="931"/>
    </location>
</feature>
<evidence type="ECO:0000256" key="4">
    <source>
        <dbReference type="SAM" id="SignalP"/>
    </source>
</evidence>
<feature type="signal peptide" evidence="4">
    <location>
        <begin position="1"/>
        <end position="28"/>
    </location>
</feature>
<feature type="compositionally biased region" description="Low complexity" evidence="3">
    <location>
        <begin position="253"/>
        <end position="283"/>
    </location>
</feature>
<name>A0A167WYV8_9HYPO</name>
<dbReference type="PANTHER" id="PTHR14021:SF15">
    <property type="entry name" value="IRON-SULFUR CLUSTER CO-CHAPERONE PROTEIN HSCB"/>
    <property type="match status" value="1"/>
</dbReference>